<dbReference type="PANTHER" id="PTHR23407">
    <property type="entry name" value="ATPASE INHIBITOR/5-FORMYLTETRAHYDROFOLATE CYCLO-LIGASE"/>
    <property type="match status" value="1"/>
</dbReference>
<dbReference type="InterPro" id="IPR002698">
    <property type="entry name" value="FTHF_cligase"/>
</dbReference>
<accession>A0ABY7JWW5</accession>
<comment type="cofactor">
    <cofactor evidence="4">
        <name>Mg(2+)</name>
        <dbReference type="ChEBI" id="CHEBI:18420"/>
    </cofactor>
</comment>
<evidence type="ECO:0000256" key="3">
    <source>
        <dbReference type="ARBA" id="ARBA00022840"/>
    </source>
</evidence>
<evidence type="ECO:0000313" key="5">
    <source>
        <dbReference type="EMBL" id="WAX55802.1"/>
    </source>
</evidence>
<dbReference type="PANTHER" id="PTHR23407:SF1">
    <property type="entry name" value="5-FORMYLTETRAHYDROFOLATE CYCLO-LIGASE"/>
    <property type="match status" value="1"/>
</dbReference>
<keyword evidence="3 4" id="KW-0067">ATP-binding</keyword>
<evidence type="ECO:0000256" key="1">
    <source>
        <dbReference type="ARBA" id="ARBA00010638"/>
    </source>
</evidence>
<dbReference type="SUPFAM" id="SSF100950">
    <property type="entry name" value="NagB/RpiA/CoA transferase-like"/>
    <property type="match status" value="1"/>
</dbReference>
<dbReference type="GO" id="GO:0030272">
    <property type="term" value="F:5-formyltetrahydrofolate cyclo-ligase activity"/>
    <property type="evidence" value="ECO:0007669"/>
    <property type="project" value="UniProtKB-EC"/>
</dbReference>
<dbReference type="InterPro" id="IPR024185">
    <property type="entry name" value="FTHF_cligase-like_sf"/>
</dbReference>
<keyword evidence="2 4" id="KW-0547">Nucleotide-binding</keyword>
<dbReference type="Pfam" id="PF01812">
    <property type="entry name" value="5-FTHF_cyc-lig"/>
    <property type="match status" value="1"/>
</dbReference>
<gene>
    <name evidence="5" type="ORF">M6B22_14800</name>
</gene>
<comment type="similarity">
    <text evidence="1 4">Belongs to the 5-formyltetrahydrofolate cyclo-ligase family.</text>
</comment>
<dbReference type="NCBIfam" id="TIGR02727">
    <property type="entry name" value="MTHFS_bact"/>
    <property type="match status" value="1"/>
</dbReference>
<evidence type="ECO:0000256" key="2">
    <source>
        <dbReference type="ARBA" id="ARBA00022741"/>
    </source>
</evidence>
<name>A0ABY7JWW5_9ACTN</name>
<evidence type="ECO:0000313" key="6">
    <source>
        <dbReference type="Proteomes" id="UP001164693"/>
    </source>
</evidence>
<dbReference type="PIRSF" id="PIRSF006806">
    <property type="entry name" value="FTHF_cligase"/>
    <property type="match status" value="1"/>
</dbReference>
<keyword evidence="5" id="KW-0436">Ligase</keyword>
<keyword evidence="4" id="KW-0460">Magnesium</keyword>
<reference evidence="5" key="1">
    <citation type="submission" date="2022-05" db="EMBL/GenBank/DDBJ databases">
        <title>Jatrophihabitans sp. SB3-54 whole genome sequence.</title>
        <authorList>
            <person name="Suh M.K."/>
            <person name="Eom M.K."/>
            <person name="Kim J.S."/>
            <person name="Kim H.S."/>
            <person name="Do H.E."/>
            <person name="Shin Y.K."/>
            <person name="Lee J.-S."/>
        </authorList>
    </citation>
    <scope>NUCLEOTIDE SEQUENCE</scope>
    <source>
        <strain evidence="5">SB3-54</strain>
    </source>
</reference>
<dbReference type="Gene3D" id="3.40.50.10420">
    <property type="entry name" value="NagB/RpiA/CoA transferase-like"/>
    <property type="match status" value="1"/>
</dbReference>
<dbReference type="RefSeq" id="WP_269442325.1">
    <property type="nucleotide sequence ID" value="NZ_CP097463.1"/>
</dbReference>
<dbReference type="Proteomes" id="UP001164693">
    <property type="component" value="Chromosome"/>
</dbReference>
<dbReference type="EMBL" id="CP097463">
    <property type="protein sequence ID" value="WAX55802.1"/>
    <property type="molecule type" value="Genomic_DNA"/>
</dbReference>
<proteinExistence type="inferred from homology"/>
<evidence type="ECO:0000256" key="4">
    <source>
        <dbReference type="RuleBase" id="RU361279"/>
    </source>
</evidence>
<keyword evidence="6" id="KW-1185">Reference proteome</keyword>
<organism evidence="5 6">
    <name type="scientific">Jatrophihabitans cynanchi</name>
    <dbReference type="NCBI Taxonomy" id="2944128"/>
    <lineage>
        <taxon>Bacteria</taxon>
        <taxon>Bacillati</taxon>
        <taxon>Actinomycetota</taxon>
        <taxon>Actinomycetes</taxon>
        <taxon>Jatrophihabitantales</taxon>
        <taxon>Jatrophihabitantaceae</taxon>
        <taxon>Jatrophihabitans</taxon>
    </lineage>
</organism>
<dbReference type="InterPro" id="IPR037171">
    <property type="entry name" value="NagB/RpiA_transferase-like"/>
</dbReference>
<dbReference type="EC" id="6.3.3.2" evidence="4"/>
<protein>
    <recommendedName>
        <fullName evidence="4">5-formyltetrahydrofolate cyclo-ligase</fullName>
        <ecNumber evidence="4">6.3.3.2</ecNumber>
    </recommendedName>
</protein>
<sequence length="201" mass="21232">MEAKQQLRERLLAARRSRSSDELAIARAGVRNAIRAHAEQAGWRCVAGYLPLRTEPGSLDALGDLRALGVRVLVPVLLADRDLTWLEWDGAERDGAERDGAERDGAERDGDGATGAPLGVAAIATADAVLVPALAVARDGVRLGRGGGSYDRALARVPAGVPRIALLFDGELVAELPREPWDEPVTAVITPSGLRNLPTPA</sequence>
<keyword evidence="4" id="KW-0479">Metal-binding</keyword>
<comment type="catalytic activity">
    <reaction evidence="4">
        <text>(6S)-5-formyl-5,6,7,8-tetrahydrofolate + ATP = (6R)-5,10-methenyltetrahydrofolate + ADP + phosphate</text>
        <dbReference type="Rhea" id="RHEA:10488"/>
        <dbReference type="ChEBI" id="CHEBI:30616"/>
        <dbReference type="ChEBI" id="CHEBI:43474"/>
        <dbReference type="ChEBI" id="CHEBI:57455"/>
        <dbReference type="ChEBI" id="CHEBI:57457"/>
        <dbReference type="ChEBI" id="CHEBI:456216"/>
        <dbReference type="EC" id="6.3.3.2"/>
    </reaction>
</comment>